<dbReference type="Proteomes" id="UP000218263">
    <property type="component" value="Chromosome"/>
</dbReference>
<dbReference type="KEGG" id="mgot:MgSA37_00537"/>
<dbReference type="GO" id="GO:0005829">
    <property type="term" value="C:cytosol"/>
    <property type="evidence" value="ECO:0007669"/>
    <property type="project" value="TreeGrafter"/>
</dbReference>
<accession>A0A110B0V4</accession>
<gene>
    <name evidence="1" type="primary">anr_1</name>
    <name evidence="1" type="ORF">MgSA37_00537</name>
</gene>
<dbReference type="PANTHER" id="PTHR24567:SF26">
    <property type="entry name" value="REGULATORY PROTEIN YEIL"/>
    <property type="match status" value="1"/>
</dbReference>
<protein>
    <submittedName>
        <fullName evidence="1">Transcriptional activator protein Anr</fullName>
    </submittedName>
</protein>
<dbReference type="InterPro" id="IPR000595">
    <property type="entry name" value="cNMP-bd_dom"/>
</dbReference>
<dbReference type="InterPro" id="IPR036390">
    <property type="entry name" value="WH_DNA-bd_sf"/>
</dbReference>
<dbReference type="Gene3D" id="1.10.10.10">
    <property type="entry name" value="Winged helix-like DNA-binding domain superfamily/Winged helix DNA-binding domain"/>
    <property type="match status" value="1"/>
</dbReference>
<dbReference type="InterPro" id="IPR012318">
    <property type="entry name" value="HTH_CRP"/>
</dbReference>
<dbReference type="SMART" id="SM00100">
    <property type="entry name" value="cNMP"/>
    <property type="match status" value="1"/>
</dbReference>
<dbReference type="SMART" id="SM00419">
    <property type="entry name" value="HTH_CRP"/>
    <property type="match status" value="1"/>
</dbReference>
<organism evidence="1 2">
    <name type="scientific">Mucilaginibacter gotjawali</name>
    <dbReference type="NCBI Taxonomy" id="1550579"/>
    <lineage>
        <taxon>Bacteria</taxon>
        <taxon>Pseudomonadati</taxon>
        <taxon>Bacteroidota</taxon>
        <taxon>Sphingobacteriia</taxon>
        <taxon>Sphingobacteriales</taxon>
        <taxon>Sphingobacteriaceae</taxon>
        <taxon>Mucilaginibacter</taxon>
    </lineage>
</organism>
<reference evidence="1 2" key="1">
    <citation type="submission" date="2015-12" db="EMBL/GenBank/DDBJ databases">
        <title>Genome sequence of Mucilaginibacter gotjawali.</title>
        <authorList>
            <person name="Lee J.S."/>
            <person name="Lee K.C."/>
            <person name="Kim K.K."/>
            <person name="Lee B.W."/>
        </authorList>
    </citation>
    <scope>NUCLEOTIDE SEQUENCE [LARGE SCALE GENOMIC DNA]</scope>
    <source>
        <strain evidence="1 2">SA3-7</strain>
    </source>
</reference>
<keyword evidence="2" id="KW-1185">Reference proteome</keyword>
<evidence type="ECO:0000313" key="1">
    <source>
        <dbReference type="EMBL" id="BAU52381.1"/>
    </source>
</evidence>
<dbReference type="InterPro" id="IPR036388">
    <property type="entry name" value="WH-like_DNA-bd_sf"/>
</dbReference>
<dbReference type="GO" id="GO:0003677">
    <property type="term" value="F:DNA binding"/>
    <property type="evidence" value="ECO:0007669"/>
    <property type="project" value="UniProtKB-KW"/>
</dbReference>
<name>A0A110B0V4_9SPHI</name>
<dbReference type="RefSeq" id="WP_096349715.1">
    <property type="nucleotide sequence ID" value="NZ_AP017313.1"/>
</dbReference>
<dbReference type="Pfam" id="PF13545">
    <property type="entry name" value="HTH_Crp_2"/>
    <property type="match status" value="1"/>
</dbReference>
<sequence>MAKNECDLKSCFLCKFCLKDWIPAIAANRKNFEVKKGQQLFKEGDPAAGIYFIYSGAVKVHKRWDNEKELILRFAKTGDIVGQMGLGPEATYPVSATAIEAGLACFVDMEFFDSTLNINTQFTKQLVMVLANDLKESEKRMRNLAHMPVKGRVAQALINLKNQFGTNNDGYINIELSRQDLASFTGASYESLFRVINDLTEEKLIGVSGKSILIRDTGRLVNLTAETE</sequence>
<dbReference type="PANTHER" id="PTHR24567">
    <property type="entry name" value="CRP FAMILY TRANSCRIPTIONAL REGULATORY PROTEIN"/>
    <property type="match status" value="1"/>
</dbReference>
<dbReference type="Gene3D" id="2.60.120.10">
    <property type="entry name" value="Jelly Rolls"/>
    <property type="match status" value="1"/>
</dbReference>
<dbReference type="SUPFAM" id="SSF51206">
    <property type="entry name" value="cAMP-binding domain-like"/>
    <property type="match status" value="1"/>
</dbReference>
<dbReference type="PROSITE" id="PS51063">
    <property type="entry name" value="HTH_CRP_2"/>
    <property type="match status" value="1"/>
</dbReference>
<dbReference type="CDD" id="cd00038">
    <property type="entry name" value="CAP_ED"/>
    <property type="match status" value="1"/>
</dbReference>
<dbReference type="GO" id="GO:0003700">
    <property type="term" value="F:DNA-binding transcription factor activity"/>
    <property type="evidence" value="ECO:0007669"/>
    <property type="project" value="TreeGrafter"/>
</dbReference>
<dbReference type="InterPro" id="IPR014710">
    <property type="entry name" value="RmlC-like_jellyroll"/>
</dbReference>
<dbReference type="AlphaFoldDB" id="A0A110B0V4"/>
<dbReference type="PROSITE" id="PS50042">
    <property type="entry name" value="CNMP_BINDING_3"/>
    <property type="match status" value="1"/>
</dbReference>
<dbReference type="InterPro" id="IPR018490">
    <property type="entry name" value="cNMP-bd_dom_sf"/>
</dbReference>
<dbReference type="OrthoDB" id="9127033at2"/>
<dbReference type="EMBL" id="AP017313">
    <property type="protein sequence ID" value="BAU52381.1"/>
    <property type="molecule type" value="Genomic_DNA"/>
</dbReference>
<dbReference type="SUPFAM" id="SSF46785">
    <property type="entry name" value="Winged helix' DNA-binding domain"/>
    <property type="match status" value="1"/>
</dbReference>
<dbReference type="Pfam" id="PF00027">
    <property type="entry name" value="cNMP_binding"/>
    <property type="match status" value="1"/>
</dbReference>
<dbReference type="InterPro" id="IPR050397">
    <property type="entry name" value="Env_Response_Regulators"/>
</dbReference>
<evidence type="ECO:0000313" key="2">
    <source>
        <dbReference type="Proteomes" id="UP000218263"/>
    </source>
</evidence>
<proteinExistence type="predicted"/>